<reference evidence="6 7" key="1">
    <citation type="submission" date="2019-03" db="EMBL/GenBank/DDBJ databases">
        <title>Complete genome sequence of Ferrigenium kumadai strain An22, a microaerophilic iron-oxidizing bacterium isolated from a paddy field soil.</title>
        <authorList>
            <person name="Watanabe T."/>
            <person name="Asakawa S."/>
        </authorList>
    </citation>
    <scope>NUCLEOTIDE SEQUENCE [LARGE SCALE GENOMIC DNA]</scope>
    <source>
        <strain evidence="6 7">An22</strain>
    </source>
</reference>
<dbReference type="Proteomes" id="UP001319121">
    <property type="component" value="Chromosome"/>
</dbReference>
<keyword evidence="2 3" id="KW-0802">TPR repeat</keyword>
<feature type="repeat" description="TPR" evidence="3">
    <location>
        <begin position="197"/>
        <end position="230"/>
    </location>
</feature>
<keyword evidence="5" id="KW-1133">Transmembrane helix</keyword>
<keyword evidence="5" id="KW-0812">Transmembrane</keyword>
<evidence type="ECO:0000256" key="3">
    <source>
        <dbReference type="PROSITE-ProRule" id="PRU00339"/>
    </source>
</evidence>
<dbReference type="PANTHER" id="PTHR44943:SF8">
    <property type="entry name" value="TPR REPEAT-CONTAINING PROTEIN MJ0263"/>
    <property type="match status" value="1"/>
</dbReference>
<evidence type="ECO:0008006" key="8">
    <source>
        <dbReference type="Google" id="ProtNLM"/>
    </source>
</evidence>
<feature type="region of interest" description="Disordered" evidence="4">
    <location>
        <begin position="10"/>
        <end position="38"/>
    </location>
</feature>
<feature type="repeat" description="TPR" evidence="3">
    <location>
        <begin position="262"/>
        <end position="295"/>
    </location>
</feature>
<evidence type="ECO:0000256" key="4">
    <source>
        <dbReference type="SAM" id="MobiDB-lite"/>
    </source>
</evidence>
<dbReference type="PANTHER" id="PTHR44943">
    <property type="entry name" value="CELLULOSE SYNTHASE OPERON PROTEIN C"/>
    <property type="match status" value="1"/>
</dbReference>
<evidence type="ECO:0000313" key="7">
    <source>
        <dbReference type="Proteomes" id="UP001319121"/>
    </source>
</evidence>
<feature type="region of interest" description="Disordered" evidence="4">
    <location>
        <begin position="95"/>
        <end position="151"/>
    </location>
</feature>
<protein>
    <recommendedName>
        <fullName evidence="8">Tetratricopeptide repeat protein</fullName>
    </recommendedName>
</protein>
<keyword evidence="5" id="KW-0472">Membrane</keyword>
<dbReference type="SUPFAM" id="SSF48452">
    <property type="entry name" value="TPR-like"/>
    <property type="match status" value="1"/>
</dbReference>
<dbReference type="PROSITE" id="PS50005">
    <property type="entry name" value="TPR"/>
    <property type="match status" value="3"/>
</dbReference>
<evidence type="ECO:0000256" key="2">
    <source>
        <dbReference type="ARBA" id="ARBA00022803"/>
    </source>
</evidence>
<accession>A0AAN1SZY8</accession>
<dbReference type="Gene3D" id="1.25.40.10">
    <property type="entry name" value="Tetratricopeptide repeat domain"/>
    <property type="match status" value="2"/>
</dbReference>
<organism evidence="6 7">
    <name type="scientific">Ferrigenium kumadai</name>
    <dbReference type="NCBI Taxonomy" id="1682490"/>
    <lineage>
        <taxon>Bacteria</taxon>
        <taxon>Pseudomonadati</taxon>
        <taxon>Pseudomonadota</taxon>
        <taxon>Betaproteobacteria</taxon>
        <taxon>Nitrosomonadales</taxon>
        <taxon>Gallionellaceae</taxon>
        <taxon>Ferrigenium</taxon>
    </lineage>
</organism>
<dbReference type="SMART" id="SM00028">
    <property type="entry name" value="TPR"/>
    <property type="match status" value="3"/>
</dbReference>
<dbReference type="InterPro" id="IPR019734">
    <property type="entry name" value="TPR_rpt"/>
</dbReference>
<evidence type="ECO:0000256" key="5">
    <source>
        <dbReference type="SAM" id="Phobius"/>
    </source>
</evidence>
<keyword evidence="7" id="KW-1185">Reference proteome</keyword>
<evidence type="ECO:0000313" key="6">
    <source>
        <dbReference type="EMBL" id="BBJ00196.1"/>
    </source>
</evidence>
<feature type="compositionally biased region" description="Polar residues" evidence="4">
    <location>
        <begin position="26"/>
        <end position="35"/>
    </location>
</feature>
<feature type="transmembrane region" description="Helical" evidence="5">
    <location>
        <begin position="67"/>
        <end position="87"/>
    </location>
</feature>
<dbReference type="RefSeq" id="WP_212785446.1">
    <property type="nucleotide sequence ID" value="NZ_AP019536.1"/>
</dbReference>
<dbReference type="AlphaFoldDB" id="A0AAN1SZY8"/>
<dbReference type="EMBL" id="AP019536">
    <property type="protein sequence ID" value="BBJ00196.1"/>
    <property type="molecule type" value="Genomic_DNA"/>
</dbReference>
<keyword evidence="1" id="KW-0677">Repeat</keyword>
<gene>
    <name evidence="6" type="ORF">FGKAn22_18880</name>
</gene>
<dbReference type="InterPro" id="IPR011990">
    <property type="entry name" value="TPR-like_helical_dom_sf"/>
</dbReference>
<name>A0AAN1SZY8_9PROT</name>
<evidence type="ECO:0000256" key="1">
    <source>
        <dbReference type="ARBA" id="ARBA00022737"/>
    </source>
</evidence>
<dbReference type="KEGG" id="fku:FGKAn22_18880"/>
<dbReference type="Pfam" id="PF13432">
    <property type="entry name" value="TPR_16"/>
    <property type="match status" value="2"/>
</dbReference>
<dbReference type="InterPro" id="IPR051685">
    <property type="entry name" value="Ycf3/AcsC/BcsC/TPR_MFPF"/>
</dbReference>
<sequence>MSLLLDARKKSLQARSAQQDDHAPSASGQSGNAATDTKDAARNAGQNLFSAKSPLPFDGLARLDRKLLFGLGGIVLLLGSGAVYLWLVGSASDTTPRPASAPPLAAASPPAPLPATSREPVAADKGQETSPPAAPVEIAPLPAPQPRESPAPIRIEHPRAEVIEPLLRDAYQAYRNGKLDEAQQLYLAMYRKDAQNSDALLGLAAIAQQRGELELAKQYYASVLVLDPRNAAANAGMSALNPEDDNNESRLKLLLREQGNSPVLHFALGNLYAGQSRWGEAQQAYFNACTLEPGNAEFAFNLAVSLDHLGQARLAAQYYQRALQLDPLRSAGFDHAQVSQRIDDLNR</sequence>
<proteinExistence type="predicted"/>
<feature type="repeat" description="TPR" evidence="3">
    <location>
        <begin position="296"/>
        <end position="329"/>
    </location>
</feature>